<dbReference type="eggNOG" id="COG0299">
    <property type="taxonomic scope" value="Bacteria"/>
</dbReference>
<name>V4RPK3_9HYPH</name>
<dbReference type="GO" id="GO:0005829">
    <property type="term" value="C:cytosol"/>
    <property type="evidence" value="ECO:0007669"/>
    <property type="project" value="TreeGrafter"/>
</dbReference>
<dbReference type="InterPro" id="IPR036477">
    <property type="entry name" value="Formyl_transf_N_sf"/>
</dbReference>
<keyword evidence="2 4" id="KW-0808">Transferase</keyword>
<dbReference type="Proteomes" id="UP000017819">
    <property type="component" value="Unassembled WGS sequence"/>
</dbReference>
<dbReference type="EMBL" id="AWXZ01000007">
    <property type="protein sequence ID" value="ESR27214.1"/>
    <property type="molecule type" value="Genomic_DNA"/>
</dbReference>
<comment type="function">
    <text evidence="4">Catalyzes the transfer of a formyl group from 10-formyltetrahydrofolate to 5-phospho-ribosyl-glycinamide (GAR), producing 5-phospho-ribosyl-N-formylglycinamide (FGAR) and tetrahydrofolate.</text>
</comment>
<keyword evidence="3 4" id="KW-0658">Purine biosynthesis</keyword>
<evidence type="ECO:0000256" key="4">
    <source>
        <dbReference type="HAMAP-Rule" id="MF_01930"/>
    </source>
</evidence>
<dbReference type="GO" id="GO:0006189">
    <property type="term" value="P:'de novo' IMP biosynthetic process"/>
    <property type="evidence" value="ECO:0007669"/>
    <property type="project" value="UniProtKB-UniRule"/>
</dbReference>
<dbReference type="HAMAP" id="MF_01930">
    <property type="entry name" value="PurN"/>
    <property type="match status" value="1"/>
</dbReference>
<dbReference type="InterPro" id="IPR004607">
    <property type="entry name" value="GART"/>
</dbReference>
<dbReference type="RefSeq" id="WP_023430350.1">
    <property type="nucleotide sequence ID" value="NZ_AWXZ01000007.1"/>
</dbReference>
<dbReference type="NCBIfam" id="TIGR00639">
    <property type="entry name" value="PurN"/>
    <property type="match status" value="1"/>
</dbReference>
<comment type="similarity">
    <text evidence="4">Belongs to the GART family.</text>
</comment>
<evidence type="ECO:0000259" key="5">
    <source>
        <dbReference type="Pfam" id="PF00551"/>
    </source>
</evidence>
<dbReference type="Pfam" id="PF00551">
    <property type="entry name" value="Formyl_trans_N"/>
    <property type="match status" value="1"/>
</dbReference>
<feature type="domain" description="Formyl transferase N-terminal" evidence="5">
    <location>
        <begin position="3"/>
        <end position="179"/>
    </location>
</feature>
<dbReference type="PANTHER" id="PTHR43369">
    <property type="entry name" value="PHOSPHORIBOSYLGLYCINAMIDE FORMYLTRANSFERASE"/>
    <property type="match status" value="1"/>
</dbReference>
<dbReference type="InterPro" id="IPR002376">
    <property type="entry name" value="Formyl_transf_N"/>
</dbReference>
<reference evidence="6 7" key="1">
    <citation type="journal article" date="2014" name="Genome Announc.">
        <title>Draft Genome Sequence of Lutibaculum baratangense Strain AMV1T, Isolated from a Mud Volcano in Andamans, India.</title>
        <authorList>
            <person name="Singh A."/>
            <person name="Sreenivas A."/>
            <person name="Sathyanarayana Reddy G."/>
            <person name="Pinnaka A.K."/>
            <person name="Shivaji S."/>
        </authorList>
    </citation>
    <scope>NUCLEOTIDE SEQUENCE [LARGE SCALE GENOMIC DNA]</scope>
    <source>
        <strain evidence="6 7">AMV1</strain>
    </source>
</reference>
<dbReference type="STRING" id="631454.N177_0193"/>
<feature type="binding site" evidence="4">
    <location>
        <begin position="13"/>
        <end position="15"/>
    </location>
    <ligand>
        <name>N(1)-(5-phospho-beta-D-ribosyl)glycinamide</name>
        <dbReference type="ChEBI" id="CHEBI:143788"/>
    </ligand>
</feature>
<evidence type="ECO:0000313" key="7">
    <source>
        <dbReference type="Proteomes" id="UP000017819"/>
    </source>
</evidence>
<evidence type="ECO:0000256" key="2">
    <source>
        <dbReference type="ARBA" id="ARBA00022679"/>
    </source>
</evidence>
<dbReference type="CDD" id="cd08645">
    <property type="entry name" value="FMT_core_GART"/>
    <property type="match status" value="1"/>
</dbReference>
<comment type="catalytic activity">
    <reaction evidence="4">
        <text>N(1)-(5-phospho-beta-D-ribosyl)glycinamide + (6R)-10-formyltetrahydrofolate = N(2)-formyl-N(1)-(5-phospho-beta-D-ribosyl)glycinamide + (6S)-5,6,7,8-tetrahydrofolate + H(+)</text>
        <dbReference type="Rhea" id="RHEA:15053"/>
        <dbReference type="ChEBI" id="CHEBI:15378"/>
        <dbReference type="ChEBI" id="CHEBI:57453"/>
        <dbReference type="ChEBI" id="CHEBI:143788"/>
        <dbReference type="ChEBI" id="CHEBI:147286"/>
        <dbReference type="ChEBI" id="CHEBI:195366"/>
        <dbReference type="EC" id="2.1.2.2"/>
    </reaction>
</comment>
<evidence type="ECO:0000256" key="1">
    <source>
        <dbReference type="ARBA" id="ARBA00005054"/>
    </source>
</evidence>
<feature type="binding site" evidence="4">
    <location>
        <position position="61"/>
    </location>
    <ligand>
        <name>(6R)-10-formyltetrahydrofolate</name>
        <dbReference type="ChEBI" id="CHEBI:195366"/>
    </ligand>
</feature>
<dbReference type="OrthoDB" id="9806170at2"/>
<dbReference type="PANTHER" id="PTHR43369:SF2">
    <property type="entry name" value="PHOSPHORIBOSYLGLYCINAMIDE FORMYLTRANSFERASE"/>
    <property type="match status" value="1"/>
</dbReference>
<dbReference type="GO" id="GO:0004644">
    <property type="term" value="F:phosphoribosylglycinamide formyltransferase activity"/>
    <property type="evidence" value="ECO:0007669"/>
    <property type="project" value="UniProtKB-UniRule"/>
</dbReference>
<dbReference type="UniPathway" id="UPA00074">
    <property type="reaction ID" value="UER00126"/>
</dbReference>
<comment type="caution">
    <text evidence="6">The sequence shown here is derived from an EMBL/GenBank/DDBJ whole genome shotgun (WGS) entry which is preliminary data.</text>
</comment>
<sequence length="210" mass="22722">MRKRVGILISGRGSNMAALVRAAAQPGYPAEIAIVISHKADAPGLQVAREMGIEAVAIAARMPEFEVEADRLLHERGVEIVCLAGFMRLLSTGFVERWRDRLLNVHPSLLPAFPGLDAQAQALAAGVKIAGCTVHLVRPEMDTGPILMQAAVPVLPDDSVDTLSIRIIRREHEIYPAALARLARGEVRIDGEIAHLADVARDDRMIVPNP</sequence>
<keyword evidence="7" id="KW-1185">Reference proteome</keyword>
<dbReference type="EC" id="2.1.2.2" evidence="4"/>
<dbReference type="PATRIC" id="fig|631454.5.peg.191"/>
<feature type="active site" description="Proton donor" evidence="4">
    <location>
        <position position="106"/>
    </location>
</feature>
<dbReference type="SUPFAM" id="SSF53328">
    <property type="entry name" value="Formyltransferase"/>
    <property type="match status" value="1"/>
</dbReference>
<organism evidence="6 7">
    <name type="scientific">Lutibaculum baratangense AMV1</name>
    <dbReference type="NCBI Taxonomy" id="631454"/>
    <lineage>
        <taxon>Bacteria</taxon>
        <taxon>Pseudomonadati</taxon>
        <taxon>Pseudomonadota</taxon>
        <taxon>Alphaproteobacteria</taxon>
        <taxon>Hyphomicrobiales</taxon>
        <taxon>Tepidamorphaceae</taxon>
        <taxon>Lutibaculum</taxon>
    </lineage>
</organism>
<accession>V4RPK3</accession>
<dbReference type="Gene3D" id="3.40.50.170">
    <property type="entry name" value="Formyl transferase, N-terminal domain"/>
    <property type="match status" value="1"/>
</dbReference>
<evidence type="ECO:0000256" key="3">
    <source>
        <dbReference type="ARBA" id="ARBA00022755"/>
    </source>
</evidence>
<feature type="binding site" evidence="4">
    <location>
        <position position="104"/>
    </location>
    <ligand>
        <name>(6R)-10-formyltetrahydrofolate</name>
        <dbReference type="ChEBI" id="CHEBI:195366"/>
    </ligand>
</feature>
<proteinExistence type="inferred from homology"/>
<feature type="binding site" evidence="4">
    <location>
        <begin position="87"/>
        <end position="90"/>
    </location>
    <ligand>
        <name>(6R)-10-formyltetrahydrofolate</name>
        <dbReference type="ChEBI" id="CHEBI:195366"/>
    </ligand>
</feature>
<feature type="site" description="Raises pKa of active site His" evidence="4">
    <location>
        <position position="142"/>
    </location>
</feature>
<evidence type="ECO:0000313" key="6">
    <source>
        <dbReference type="EMBL" id="ESR27214.1"/>
    </source>
</evidence>
<dbReference type="AlphaFoldDB" id="V4RPK3"/>
<gene>
    <name evidence="4" type="primary">purN</name>
    <name evidence="6" type="ORF">N177_0193</name>
</gene>
<protein>
    <recommendedName>
        <fullName evidence="4">Phosphoribosylglycinamide formyltransferase</fullName>
        <ecNumber evidence="4">2.1.2.2</ecNumber>
    </recommendedName>
    <alternativeName>
        <fullName evidence="4">5'-phosphoribosylglycinamide transformylase</fullName>
    </alternativeName>
    <alternativeName>
        <fullName evidence="4">GAR transformylase</fullName>
        <shortName evidence="4">GART</shortName>
    </alternativeName>
</protein>
<comment type="pathway">
    <text evidence="1 4">Purine metabolism; IMP biosynthesis via de novo pathway; N(2)-formyl-N(1)-(5-phospho-D-ribosyl)glycinamide from N(1)-(5-phospho-D-ribosyl)glycinamide (10-formyl THF route): step 1/1.</text>
</comment>